<gene>
    <name evidence="1" type="primary">ORF10499</name>
</gene>
<sequence length="67" mass="6355">VPGGGGTEPGGGGLMIALTELGNIPGGATELDCRGNPGEGPKLEVDAELSNVAQGIPGGGLLKSGML</sequence>
<evidence type="ECO:0000313" key="1">
    <source>
        <dbReference type="EMBL" id="CEK50349.1"/>
    </source>
</evidence>
<proteinExistence type="predicted"/>
<accession>A0A0B6Y2J6</accession>
<feature type="non-terminal residue" evidence="1">
    <location>
        <position position="1"/>
    </location>
</feature>
<dbReference type="AlphaFoldDB" id="A0A0B6Y2J6"/>
<name>A0A0B6Y2J6_9EUPU</name>
<protein>
    <submittedName>
        <fullName evidence="1">Uncharacterized protein</fullName>
    </submittedName>
</protein>
<dbReference type="EMBL" id="HACG01003484">
    <property type="protein sequence ID" value="CEK50349.1"/>
    <property type="molecule type" value="Transcribed_RNA"/>
</dbReference>
<organism evidence="1">
    <name type="scientific">Arion vulgaris</name>
    <dbReference type="NCBI Taxonomy" id="1028688"/>
    <lineage>
        <taxon>Eukaryota</taxon>
        <taxon>Metazoa</taxon>
        <taxon>Spiralia</taxon>
        <taxon>Lophotrochozoa</taxon>
        <taxon>Mollusca</taxon>
        <taxon>Gastropoda</taxon>
        <taxon>Heterobranchia</taxon>
        <taxon>Euthyneura</taxon>
        <taxon>Panpulmonata</taxon>
        <taxon>Eupulmonata</taxon>
        <taxon>Stylommatophora</taxon>
        <taxon>Helicina</taxon>
        <taxon>Arionoidea</taxon>
        <taxon>Arionidae</taxon>
        <taxon>Arion</taxon>
    </lineage>
</organism>
<feature type="non-terminal residue" evidence="1">
    <location>
        <position position="67"/>
    </location>
</feature>
<reference evidence="1" key="1">
    <citation type="submission" date="2014-12" db="EMBL/GenBank/DDBJ databases">
        <title>Insight into the proteome of Arion vulgaris.</title>
        <authorList>
            <person name="Aradska J."/>
            <person name="Bulat T."/>
            <person name="Smidak R."/>
            <person name="Sarate P."/>
            <person name="Gangsoo J."/>
            <person name="Sialana F."/>
            <person name="Bilban M."/>
            <person name="Lubec G."/>
        </authorList>
    </citation>
    <scope>NUCLEOTIDE SEQUENCE</scope>
    <source>
        <tissue evidence="1">Skin</tissue>
    </source>
</reference>